<reference evidence="1" key="1">
    <citation type="journal article" date="2021" name="Proc. Natl. Acad. Sci. U.S.A.">
        <title>A Catalog of Tens of Thousands of Viruses from Human Metagenomes Reveals Hidden Associations with Chronic Diseases.</title>
        <authorList>
            <person name="Tisza M.J."/>
            <person name="Buck C.B."/>
        </authorList>
    </citation>
    <scope>NUCLEOTIDE SEQUENCE</scope>
    <source>
        <strain evidence="1">CtZDd15</strain>
    </source>
</reference>
<organism evidence="1">
    <name type="scientific">Myoviridae sp. ctZDd15</name>
    <dbReference type="NCBI Taxonomy" id="2826664"/>
    <lineage>
        <taxon>Viruses</taxon>
        <taxon>Duplodnaviria</taxon>
        <taxon>Heunggongvirae</taxon>
        <taxon>Uroviricota</taxon>
        <taxon>Caudoviricetes</taxon>
    </lineage>
</organism>
<dbReference type="EMBL" id="BK014788">
    <property type="protein sequence ID" value="DAD75733.1"/>
    <property type="molecule type" value="Genomic_DNA"/>
</dbReference>
<proteinExistence type="predicted"/>
<name>A0A8S5M095_9CAUD</name>
<protein>
    <submittedName>
        <fullName evidence="1">Uncharacterized protein</fullName>
    </submittedName>
</protein>
<evidence type="ECO:0000313" key="1">
    <source>
        <dbReference type="EMBL" id="DAD75733.1"/>
    </source>
</evidence>
<sequence length="101" mass="11251">MILNPVIVGGSSAEPEETPDLYIELSARIMAATNYIEMRKPDGKAQRLRLGSEIDTRVTYHLFVYQYGTYTFEKDDGKEGGVTTKTVTFEKGGPTTQSVRL</sequence>
<accession>A0A8S5M095</accession>